<feature type="domain" description="Flagellar hook protein FlgE D2" evidence="8">
    <location>
        <begin position="158"/>
        <end position="279"/>
    </location>
</feature>
<dbReference type="InterPro" id="IPR011491">
    <property type="entry name" value="FlgE_D2"/>
</dbReference>
<dbReference type="SUPFAM" id="SSF117143">
    <property type="entry name" value="Flagellar hook protein flgE"/>
    <property type="match status" value="1"/>
</dbReference>
<comment type="subcellular location">
    <subcellularLocation>
        <location evidence="1 5">Bacterial flagellum basal body</location>
    </subcellularLocation>
</comment>
<accession>A0ABU3VWK9</accession>
<comment type="caution">
    <text evidence="10">The sequence shown here is derived from an EMBL/GenBank/DDBJ whole genome shotgun (WGS) entry which is preliminary data.</text>
</comment>
<reference evidence="10 11" key="1">
    <citation type="submission" date="2023-10" db="EMBL/GenBank/DDBJ databases">
        <title>Characteristics and mechanism of a salt-tolerant marine origin heterotrophic nitrifying- aerobic denitrifying bacteria Marinobacter xestospongiae HN1.</title>
        <authorList>
            <person name="Qi R."/>
        </authorList>
    </citation>
    <scope>NUCLEOTIDE SEQUENCE [LARGE SCALE GENOMIC DNA]</scope>
    <source>
        <strain evidence="10 11">HN1</strain>
    </source>
</reference>
<dbReference type="Pfam" id="PF00460">
    <property type="entry name" value="Flg_bb_rod"/>
    <property type="match status" value="1"/>
</dbReference>
<evidence type="ECO:0000256" key="3">
    <source>
        <dbReference type="ARBA" id="ARBA00019015"/>
    </source>
</evidence>
<evidence type="ECO:0000259" key="7">
    <source>
        <dbReference type="Pfam" id="PF06429"/>
    </source>
</evidence>
<evidence type="ECO:0000259" key="9">
    <source>
        <dbReference type="Pfam" id="PF22692"/>
    </source>
</evidence>
<keyword evidence="10" id="KW-0966">Cell projection</keyword>
<dbReference type="EMBL" id="JAWIIJ010000004">
    <property type="protein sequence ID" value="MDV2078639.1"/>
    <property type="molecule type" value="Genomic_DNA"/>
</dbReference>
<feature type="domain" description="Flagellar basal body rod protein N-terminal" evidence="6">
    <location>
        <begin position="4"/>
        <end position="33"/>
    </location>
</feature>
<organism evidence="10 11">
    <name type="scientific">Marinobacter xestospongiae</name>
    <dbReference type="NCBI Taxonomy" id="994319"/>
    <lineage>
        <taxon>Bacteria</taxon>
        <taxon>Pseudomonadati</taxon>
        <taxon>Pseudomonadota</taxon>
        <taxon>Gammaproteobacteria</taxon>
        <taxon>Pseudomonadales</taxon>
        <taxon>Marinobacteraceae</taxon>
        <taxon>Marinobacter</taxon>
    </lineage>
</organism>
<dbReference type="Gene3D" id="2.60.98.20">
    <property type="entry name" value="Flagellar hook protein FlgE"/>
    <property type="match status" value="1"/>
</dbReference>
<evidence type="ECO:0000256" key="5">
    <source>
        <dbReference type="RuleBase" id="RU362116"/>
    </source>
</evidence>
<gene>
    <name evidence="10" type="primary">flgE</name>
    <name evidence="10" type="ORF">RYS15_08075</name>
</gene>
<dbReference type="NCBIfam" id="NF004238">
    <property type="entry name" value="PRK05682.1-1"/>
    <property type="match status" value="1"/>
</dbReference>
<dbReference type="PANTHER" id="PTHR30435">
    <property type="entry name" value="FLAGELLAR PROTEIN"/>
    <property type="match status" value="1"/>
</dbReference>
<evidence type="ECO:0000256" key="1">
    <source>
        <dbReference type="ARBA" id="ARBA00004117"/>
    </source>
</evidence>
<proteinExistence type="inferred from homology"/>
<keyword evidence="10" id="KW-0969">Cilium</keyword>
<evidence type="ECO:0000313" key="11">
    <source>
        <dbReference type="Proteomes" id="UP001269819"/>
    </source>
</evidence>
<keyword evidence="10" id="KW-0282">Flagellum</keyword>
<dbReference type="InterPro" id="IPR053967">
    <property type="entry name" value="LlgE_F_G-like_D1"/>
</dbReference>
<feature type="domain" description="Flagellar basal-body/hook protein C-terminal" evidence="7">
    <location>
        <begin position="353"/>
        <end position="394"/>
    </location>
</feature>
<dbReference type="InterPro" id="IPR037058">
    <property type="entry name" value="Falgellar_hook_FlgE_sf"/>
</dbReference>
<dbReference type="Pfam" id="PF06429">
    <property type="entry name" value="Flg_bbr_C"/>
    <property type="match status" value="1"/>
</dbReference>
<dbReference type="RefSeq" id="WP_316973364.1">
    <property type="nucleotide sequence ID" value="NZ_JAWIIJ010000004.1"/>
</dbReference>
<dbReference type="PANTHER" id="PTHR30435:SF1">
    <property type="entry name" value="FLAGELLAR HOOK PROTEIN FLGE"/>
    <property type="match status" value="1"/>
</dbReference>
<evidence type="ECO:0000256" key="2">
    <source>
        <dbReference type="ARBA" id="ARBA00009677"/>
    </source>
</evidence>
<evidence type="ECO:0000259" key="8">
    <source>
        <dbReference type="Pfam" id="PF07559"/>
    </source>
</evidence>
<keyword evidence="11" id="KW-1185">Reference proteome</keyword>
<dbReference type="NCBIfam" id="TIGR03506">
    <property type="entry name" value="FlgEFG_subfam"/>
    <property type="match status" value="1"/>
</dbReference>
<feature type="domain" description="Flagellar hook protein FlgE/F/G-like D1" evidence="9">
    <location>
        <begin position="76"/>
        <end position="146"/>
    </location>
</feature>
<dbReference type="Pfam" id="PF07559">
    <property type="entry name" value="FlgE_D2"/>
    <property type="match status" value="1"/>
</dbReference>
<evidence type="ECO:0000313" key="10">
    <source>
        <dbReference type="EMBL" id="MDV2078639.1"/>
    </source>
</evidence>
<comment type="similarity">
    <text evidence="2 5">Belongs to the flagella basal body rod proteins family.</text>
</comment>
<keyword evidence="4 5" id="KW-0975">Bacterial flagellum</keyword>
<dbReference type="NCBIfam" id="NF005286">
    <property type="entry name" value="PRK06803.1"/>
    <property type="match status" value="1"/>
</dbReference>
<dbReference type="InterPro" id="IPR001444">
    <property type="entry name" value="Flag_bb_rod_N"/>
</dbReference>
<dbReference type="InterPro" id="IPR010930">
    <property type="entry name" value="Flg_bb/hook_C_dom"/>
</dbReference>
<dbReference type="InterPro" id="IPR020013">
    <property type="entry name" value="Flagellar_FlgE/F/G"/>
</dbReference>
<evidence type="ECO:0000256" key="4">
    <source>
        <dbReference type="ARBA" id="ARBA00023143"/>
    </source>
</evidence>
<dbReference type="Proteomes" id="UP001269819">
    <property type="component" value="Unassembled WGS sequence"/>
</dbReference>
<evidence type="ECO:0000259" key="6">
    <source>
        <dbReference type="Pfam" id="PF00460"/>
    </source>
</evidence>
<name>A0ABU3VWK9_9GAMM</name>
<protein>
    <recommendedName>
        <fullName evidence="3 5">Flagellar hook protein FlgE</fullName>
    </recommendedName>
</protein>
<sequence>MSYNIGLSGLRTTNQSLDVISQNIANVSTAGFKASRPELAALYSGGQPGGVEMNNVSQNFGKDGNKNFSGRELDMAISGQGFFIVKDQNGQDRYTRAGMFSKDADNFVTTANGMKLQGYGVNANGDLVPGVLTDLKVQAATVPAQASTSLDFVANFKADAPVPAVAPLDPDDTNTYNFSYSSEVYDSLGNEHTLTKYMVKTAANTWDVHMYMNGAAMGAPTTVNFNSDGSLNTPAGPVALTYDPSATTGADVMNVDLNLTGTTQYAGDFAVTANATDGFASGDLTGLRVDEDGSVSAVYTNGRDRLLGQVVLANFANPGGLSQADSTTWTKSFASGDAVTGTAGTGALGTLTPGAYEGSNVDLTGELVNLMTAQRNYQANAKSVSTADQLTQVLFSNM</sequence>
<dbReference type="Pfam" id="PF22692">
    <property type="entry name" value="LlgE_F_G_D1"/>
    <property type="match status" value="1"/>
</dbReference>
<comment type="function">
    <text evidence="5">A flexible structure which links the flagellar filament to the drive apparatus in the basal body.</text>
</comment>
<dbReference type="InterPro" id="IPR037925">
    <property type="entry name" value="FlgE/F/G-like"/>
</dbReference>